<protein>
    <submittedName>
        <fullName evidence="2">Uncharacterized protein</fullName>
    </submittedName>
</protein>
<reference evidence="2 3" key="1">
    <citation type="submission" date="2024-03" db="EMBL/GenBank/DDBJ databases">
        <authorList>
            <person name="Gkanogiannis A."/>
            <person name="Becerra Lopez-Lavalle L."/>
        </authorList>
    </citation>
    <scope>NUCLEOTIDE SEQUENCE [LARGE SCALE GENOMIC DNA]</scope>
</reference>
<keyword evidence="1" id="KW-0812">Transmembrane</keyword>
<organism evidence="2 3">
    <name type="scientific">Citrullus colocynthis</name>
    <name type="common">colocynth</name>
    <dbReference type="NCBI Taxonomy" id="252529"/>
    <lineage>
        <taxon>Eukaryota</taxon>
        <taxon>Viridiplantae</taxon>
        <taxon>Streptophyta</taxon>
        <taxon>Embryophyta</taxon>
        <taxon>Tracheophyta</taxon>
        <taxon>Spermatophyta</taxon>
        <taxon>Magnoliopsida</taxon>
        <taxon>eudicotyledons</taxon>
        <taxon>Gunneridae</taxon>
        <taxon>Pentapetalae</taxon>
        <taxon>rosids</taxon>
        <taxon>fabids</taxon>
        <taxon>Cucurbitales</taxon>
        <taxon>Cucurbitaceae</taxon>
        <taxon>Benincaseae</taxon>
        <taxon>Citrullus</taxon>
    </lineage>
</organism>
<proteinExistence type="predicted"/>
<gene>
    <name evidence="2" type="ORF">CITCOLO1_LOCUS9467</name>
</gene>
<keyword evidence="3" id="KW-1185">Reference proteome</keyword>
<evidence type="ECO:0000256" key="1">
    <source>
        <dbReference type="SAM" id="Phobius"/>
    </source>
</evidence>
<evidence type="ECO:0000313" key="3">
    <source>
        <dbReference type="Proteomes" id="UP001642487"/>
    </source>
</evidence>
<dbReference type="Proteomes" id="UP001642487">
    <property type="component" value="Chromosome 3"/>
</dbReference>
<dbReference type="EMBL" id="OZ021737">
    <property type="protein sequence ID" value="CAK9317562.1"/>
    <property type="molecule type" value="Genomic_DNA"/>
</dbReference>
<accession>A0ABP0YC70</accession>
<keyword evidence="1" id="KW-0472">Membrane</keyword>
<keyword evidence="1" id="KW-1133">Transmembrane helix</keyword>
<evidence type="ECO:0000313" key="2">
    <source>
        <dbReference type="EMBL" id="CAK9317562.1"/>
    </source>
</evidence>
<name>A0ABP0YC70_9ROSI</name>
<feature type="transmembrane region" description="Helical" evidence="1">
    <location>
        <begin position="55"/>
        <end position="76"/>
    </location>
</feature>
<sequence length="110" mass="12834">MWLPSTLRLVSCGLFWFFIVLKSDLHESEFEFGIIFPPILGRFTFGDFVMNLEEFLHYLFGFPFYLAFLSIIISFAETCSVATPIYDSPEVFSYLSDSTVLWVLDGTWMR</sequence>